<accession>A0A2G8S5K6</accession>
<dbReference type="SUPFAM" id="SSF53474">
    <property type="entry name" value="alpha/beta-Hydrolases"/>
    <property type="match status" value="1"/>
</dbReference>
<proteinExistence type="predicted"/>
<dbReference type="EMBL" id="AYKW01000023">
    <property type="protein sequence ID" value="PIL29035.1"/>
    <property type="molecule type" value="Genomic_DNA"/>
</dbReference>
<evidence type="ECO:0000313" key="2">
    <source>
        <dbReference type="Proteomes" id="UP000230002"/>
    </source>
</evidence>
<keyword evidence="2" id="KW-1185">Reference proteome</keyword>
<name>A0A2G8S5K6_9APHY</name>
<gene>
    <name evidence="1" type="ORF">GSI_09083</name>
</gene>
<reference evidence="1 2" key="1">
    <citation type="journal article" date="2015" name="Sci. Rep.">
        <title>Chromosome-level genome map provides insights into diverse defense mechanisms in the medicinal fungus Ganoderma sinense.</title>
        <authorList>
            <person name="Zhu Y."/>
            <person name="Xu J."/>
            <person name="Sun C."/>
            <person name="Zhou S."/>
            <person name="Xu H."/>
            <person name="Nelson D.R."/>
            <person name="Qian J."/>
            <person name="Song J."/>
            <person name="Luo H."/>
            <person name="Xiang L."/>
            <person name="Li Y."/>
            <person name="Xu Z."/>
            <person name="Ji A."/>
            <person name="Wang L."/>
            <person name="Lu S."/>
            <person name="Hayward A."/>
            <person name="Sun W."/>
            <person name="Li X."/>
            <person name="Schwartz D.C."/>
            <person name="Wang Y."/>
            <person name="Chen S."/>
        </authorList>
    </citation>
    <scope>NUCLEOTIDE SEQUENCE [LARGE SCALE GENOMIC DNA]</scope>
    <source>
        <strain evidence="1 2">ZZ0214-1</strain>
    </source>
</reference>
<comment type="caution">
    <text evidence="1">The sequence shown here is derived from an EMBL/GenBank/DDBJ whole genome shotgun (WGS) entry which is preliminary data.</text>
</comment>
<sequence length="437" mass="47986">MSSRKLDGLSPLGPHELFDQNALTFPAPAHFDLPTCNPGPLAAFDTPAKATTLPALPSPPRTSLLDEWYTLSTHLVPAAYLRVTPYLPLPAPLKWTPNKDEFRAAVRKTVGDVLSTKEGQWKGDLDSLPPNDHPLWICVNRYVRKGLKGKGNGTTLFLSHPNGFPKETWEPGLQRLITDYAGKANYQIDEIWSWEATNHGDACLLNSANLGGICQCFFLFSLCDFSSSTVADADCATPDDWRDNSRDILHFLLHYLPPSASSAALPTHLPRLADAEADSRKSRGLVDRRFLAIGHSFGGASITRAAIEVPALFEHLFLVEAMVRPMHHIAPGTCSPIQGLVTGAVQRRDGWASQEEAHKMFAATPFFAAWDPAALAVYVDCALYTAPDGQVRLKMPGIHEALCFAEERATFETFELLPALDARISLRWLVAGQLDPQ</sequence>
<evidence type="ECO:0000313" key="1">
    <source>
        <dbReference type="EMBL" id="PIL29035.1"/>
    </source>
</evidence>
<dbReference type="STRING" id="1077348.A0A2G8S5K6"/>
<dbReference type="Proteomes" id="UP000230002">
    <property type="component" value="Unassembled WGS sequence"/>
</dbReference>
<dbReference type="Gene3D" id="3.40.50.1820">
    <property type="entry name" value="alpha/beta hydrolase"/>
    <property type="match status" value="1"/>
</dbReference>
<organism evidence="1 2">
    <name type="scientific">Ganoderma sinense ZZ0214-1</name>
    <dbReference type="NCBI Taxonomy" id="1077348"/>
    <lineage>
        <taxon>Eukaryota</taxon>
        <taxon>Fungi</taxon>
        <taxon>Dikarya</taxon>
        <taxon>Basidiomycota</taxon>
        <taxon>Agaricomycotina</taxon>
        <taxon>Agaricomycetes</taxon>
        <taxon>Polyporales</taxon>
        <taxon>Polyporaceae</taxon>
        <taxon>Ganoderma</taxon>
    </lineage>
</organism>
<dbReference type="OrthoDB" id="94039at2759"/>
<dbReference type="AlphaFoldDB" id="A0A2G8S5K6"/>
<protein>
    <recommendedName>
        <fullName evidence="3">AB hydrolase-1 domain-containing protein</fullName>
    </recommendedName>
</protein>
<evidence type="ECO:0008006" key="3">
    <source>
        <dbReference type="Google" id="ProtNLM"/>
    </source>
</evidence>
<dbReference type="InterPro" id="IPR029058">
    <property type="entry name" value="AB_hydrolase_fold"/>
</dbReference>